<evidence type="ECO:0000256" key="10">
    <source>
        <dbReference type="ARBA" id="ARBA00060757"/>
    </source>
</evidence>
<dbReference type="GO" id="GO:0016020">
    <property type="term" value="C:membrane"/>
    <property type="evidence" value="ECO:0007669"/>
    <property type="project" value="UniProtKB-SubCell"/>
</dbReference>
<dbReference type="InterPro" id="IPR035985">
    <property type="entry name" value="Ubiquitin-activating_enz"/>
</dbReference>
<sequence>MLNPNLDEIQLTKDDYERYSRHLILPEVGVEGQKRLKAASVLCIGTGGLGSPLLLYLAAAGIGRIGIVDFDVVDTSNLQRQVIHGTSWVGKPKIESAKNRILEINPYCQVDLYETRLSSENALDIIRPYDVVVDGTDNFPTRYLVNDACVLLDKPNVYGSIFRFEGQATVFNYEGGPNYRDLYPEPPPPGMVPSCAEGGVLGILPGIIGVIQATETVKIIMRQGNTLSGRLLLYNALEMKFRELKLRPNPVRPVIEKLIDYEQFCGIPQAQAEEAKQQMELSEITVQELKELLDSGADNFVLLDVRNPNEYEIAKIPGSVLVPLPDIENGDGVNKVRELVNGHRLIVHCKSGMRSAKALGILKQAGIDGTNVKGGILAWSKEVDPSVPTY</sequence>
<dbReference type="InterPro" id="IPR001763">
    <property type="entry name" value="Rhodanese-like_dom"/>
</dbReference>
<dbReference type="NCBIfam" id="NF005646">
    <property type="entry name" value="PRK07411.1"/>
    <property type="match status" value="1"/>
</dbReference>
<dbReference type="GO" id="GO:0005524">
    <property type="term" value="F:ATP binding"/>
    <property type="evidence" value="ECO:0007669"/>
    <property type="project" value="UniProtKB-KW"/>
</dbReference>
<dbReference type="RefSeq" id="WP_009453774.1">
    <property type="nucleotide sequence ID" value="NZ_AGIZ01000001.1"/>
</dbReference>
<dbReference type="Gene3D" id="3.40.250.10">
    <property type="entry name" value="Rhodanese-like domain"/>
    <property type="match status" value="1"/>
</dbReference>
<dbReference type="CDD" id="cd00757">
    <property type="entry name" value="ThiF_MoeB_HesA_family"/>
    <property type="match status" value="1"/>
</dbReference>
<evidence type="ECO:0000256" key="9">
    <source>
        <dbReference type="ARBA" id="ARBA00023268"/>
    </source>
</evidence>
<comment type="caution">
    <text evidence="13">The sequence shown here is derived from an EMBL/GenBank/DDBJ whole genome shotgun (WGS) entry which is preliminary data.</text>
</comment>
<dbReference type="Gene3D" id="3.40.50.720">
    <property type="entry name" value="NAD(P)-binding Rossmann-like Domain"/>
    <property type="match status" value="1"/>
</dbReference>
<comment type="subcellular location">
    <subcellularLocation>
        <location evidence="1">Membrane</location>
        <topology evidence="1">Single-pass membrane protein</topology>
    </subcellularLocation>
</comment>
<organism evidence="13 14">
    <name type="scientific">Fischerella thermalis JSC-11</name>
    <dbReference type="NCBI Taxonomy" id="741277"/>
    <lineage>
        <taxon>Bacteria</taxon>
        <taxon>Bacillati</taxon>
        <taxon>Cyanobacteriota</taxon>
        <taxon>Cyanophyceae</taxon>
        <taxon>Nostocales</taxon>
        <taxon>Hapalosiphonaceae</taxon>
        <taxon>Fischerella</taxon>
    </lineage>
</organism>
<evidence type="ECO:0000256" key="1">
    <source>
        <dbReference type="ARBA" id="ARBA00004167"/>
    </source>
</evidence>
<evidence type="ECO:0000256" key="2">
    <source>
        <dbReference type="ARBA" id="ARBA00022679"/>
    </source>
</evidence>
<evidence type="ECO:0000256" key="5">
    <source>
        <dbReference type="ARBA" id="ARBA00022741"/>
    </source>
</evidence>
<dbReference type="GO" id="GO:0004792">
    <property type="term" value="F:thiosulfate-cyanide sulfurtransferase activity"/>
    <property type="evidence" value="ECO:0007669"/>
    <property type="project" value="TreeGrafter"/>
</dbReference>
<gene>
    <name evidence="13" type="ORF">FJSC11DRAFT_0112</name>
</gene>
<dbReference type="AlphaFoldDB" id="G6FML5"/>
<keyword evidence="14" id="KW-1185">Reference proteome</keyword>
<evidence type="ECO:0000313" key="13">
    <source>
        <dbReference type="EMBL" id="EHC19295.1"/>
    </source>
</evidence>
<keyword evidence="6" id="KW-0067">ATP-binding</keyword>
<comment type="similarity">
    <text evidence="10">In the N-terminal section; belongs to the HesA/MoeB/ThiF family.</text>
</comment>
<dbReference type="NCBIfam" id="NF004281">
    <property type="entry name" value="PRK05690.1"/>
    <property type="match status" value="1"/>
</dbReference>
<dbReference type="InterPro" id="IPR000594">
    <property type="entry name" value="ThiF_NAD_FAD-bd"/>
</dbReference>
<protein>
    <recommendedName>
        <fullName evidence="11">Probable adenylyltransferase/sulfurtransferase MoeZ</fullName>
    </recommendedName>
</protein>
<dbReference type="FunFam" id="3.40.250.10:FF:000025">
    <property type="entry name" value="Molybdopterin biosynthesis MoeZ"/>
    <property type="match status" value="1"/>
</dbReference>
<keyword evidence="3" id="KW-0812">Transmembrane</keyword>
<keyword evidence="9" id="KW-0511">Multifunctional enzyme</keyword>
<dbReference type="CDD" id="cd00158">
    <property type="entry name" value="RHOD"/>
    <property type="match status" value="1"/>
</dbReference>
<dbReference type="GO" id="GO:0008641">
    <property type="term" value="F:ubiquitin-like modifier activating enzyme activity"/>
    <property type="evidence" value="ECO:0007669"/>
    <property type="project" value="InterPro"/>
</dbReference>
<reference evidence="13 14" key="1">
    <citation type="submission" date="2011-09" db="EMBL/GenBank/DDBJ databases">
        <title>The draft genome of Fischerella sp. JSC-11.</title>
        <authorList>
            <consortium name="US DOE Joint Genome Institute (JGI-PGF)"/>
            <person name="Lucas S."/>
            <person name="Han J."/>
            <person name="Lapidus A."/>
            <person name="Cheng J.-F."/>
            <person name="Goodwin L."/>
            <person name="Pitluck S."/>
            <person name="Peters L."/>
            <person name="Land M.L."/>
            <person name="Hauser L."/>
            <person name="Sarkisova S."/>
            <person name="Bryant D.A."/>
            <person name="Brown I."/>
            <person name="Woyke T.J."/>
        </authorList>
    </citation>
    <scope>NUCLEOTIDE SEQUENCE [LARGE SCALE GENOMIC DNA]</scope>
    <source>
        <strain evidence="13 14">JSC-11</strain>
    </source>
</reference>
<evidence type="ECO:0000256" key="4">
    <source>
        <dbReference type="ARBA" id="ARBA00022695"/>
    </source>
</evidence>
<keyword evidence="8" id="KW-0472">Membrane</keyword>
<dbReference type="GO" id="GO:0016779">
    <property type="term" value="F:nucleotidyltransferase activity"/>
    <property type="evidence" value="ECO:0007669"/>
    <property type="project" value="UniProtKB-KW"/>
</dbReference>
<dbReference type="GO" id="GO:0005829">
    <property type="term" value="C:cytosol"/>
    <property type="evidence" value="ECO:0007669"/>
    <property type="project" value="TreeGrafter"/>
</dbReference>
<dbReference type="Pfam" id="PF00899">
    <property type="entry name" value="ThiF"/>
    <property type="match status" value="1"/>
</dbReference>
<evidence type="ECO:0000259" key="12">
    <source>
        <dbReference type="PROSITE" id="PS50206"/>
    </source>
</evidence>
<evidence type="ECO:0000256" key="6">
    <source>
        <dbReference type="ARBA" id="ARBA00022840"/>
    </source>
</evidence>
<keyword evidence="7" id="KW-1133">Transmembrane helix</keyword>
<feature type="domain" description="Rhodanese" evidence="12">
    <location>
        <begin position="296"/>
        <end position="388"/>
    </location>
</feature>
<evidence type="ECO:0000313" key="14">
    <source>
        <dbReference type="Proteomes" id="UP000004344"/>
    </source>
</evidence>
<dbReference type="SMART" id="SM00450">
    <property type="entry name" value="RHOD"/>
    <property type="match status" value="1"/>
</dbReference>
<dbReference type="FunFam" id="3.40.50.720:FF:000033">
    <property type="entry name" value="Adenylyltransferase and sulfurtransferase MOCS3"/>
    <property type="match status" value="1"/>
</dbReference>
<dbReference type="InterPro" id="IPR036873">
    <property type="entry name" value="Rhodanese-like_dom_sf"/>
</dbReference>
<keyword evidence="5" id="KW-0547">Nucleotide-binding</keyword>
<dbReference type="SUPFAM" id="SSF69572">
    <property type="entry name" value="Activating enzymes of the ubiquitin-like proteins"/>
    <property type="match status" value="1"/>
</dbReference>
<dbReference type="PANTHER" id="PTHR10953:SF102">
    <property type="entry name" value="ADENYLYLTRANSFERASE AND SULFURTRANSFERASE MOCS3"/>
    <property type="match status" value="1"/>
</dbReference>
<dbReference type="PANTHER" id="PTHR10953">
    <property type="entry name" value="UBIQUITIN-ACTIVATING ENZYME E1"/>
    <property type="match status" value="1"/>
</dbReference>
<dbReference type="EMBL" id="AGIZ01000001">
    <property type="protein sequence ID" value="EHC19295.1"/>
    <property type="molecule type" value="Genomic_DNA"/>
</dbReference>
<dbReference type="InterPro" id="IPR045886">
    <property type="entry name" value="ThiF/MoeB/HesA"/>
</dbReference>
<keyword evidence="4" id="KW-0548">Nucleotidyltransferase</keyword>
<dbReference type="Proteomes" id="UP000004344">
    <property type="component" value="Unassembled WGS sequence"/>
</dbReference>
<evidence type="ECO:0000256" key="8">
    <source>
        <dbReference type="ARBA" id="ARBA00023136"/>
    </source>
</evidence>
<dbReference type="GO" id="GO:0008146">
    <property type="term" value="F:sulfotransferase activity"/>
    <property type="evidence" value="ECO:0007669"/>
    <property type="project" value="TreeGrafter"/>
</dbReference>
<dbReference type="GeneID" id="35797021"/>
<evidence type="ECO:0000256" key="7">
    <source>
        <dbReference type="ARBA" id="ARBA00022989"/>
    </source>
</evidence>
<dbReference type="PATRIC" id="fig|741277.3.peg.130"/>
<keyword evidence="2" id="KW-0808">Transferase</keyword>
<name>G6FML5_9CYAN</name>
<dbReference type="Pfam" id="PF00581">
    <property type="entry name" value="Rhodanese"/>
    <property type="match status" value="1"/>
</dbReference>
<evidence type="ECO:0000256" key="11">
    <source>
        <dbReference type="ARBA" id="ARBA00067503"/>
    </source>
</evidence>
<accession>G6FML5</accession>
<evidence type="ECO:0000256" key="3">
    <source>
        <dbReference type="ARBA" id="ARBA00022692"/>
    </source>
</evidence>
<proteinExistence type="inferred from homology"/>
<dbReference type="PROSITE" id="PS50206">
    <property type="entry name" value="RHODANESE_3"/>
    <property type="match status" value="1"/>
</dbReference>